<evidence type="ECO:0000256" key="4">
    <source>
        <dbReference type="ARBA" id="ARBA00022679"/>
    </source>
</evidence>
<keyword evidence="4 8" id="KW-0808">Transferase</keyword>
<keyword evidence="10" id="KW-1185">Reference proteome</keyword>
<dbReference type="GO" id="GO:0016020">
    <property type="term" value="C:membrane"/>
    <property type="evidence" value="ECO:0007669"/>
    <property type="project" value="UniProtKB-SubCell"/>
</dbReference>
<dbReference type="EMBL" id="UYRV01028203">
    <property type="protein sequence ID" value="VDK82105.1"/>
    <property type="molecule type" value="Genomic_DNA"/>
</dbReference>
<evidence type="ECO:0000256" key="7">
    <source>
        <dbReference type="ARBA" id="ARBA00023136"/>
    </source>
</evidence>
<evidence type="ECO:0000256" key="5">
    <source>
        <dbReference type="ARBA" id="ARBA00022692"/>
    </source>
</evidence>
<dbReference type="InterPro" id="IPR008166">
    <property type="entry name" value="Glyco_transf_92"/>
</dbReference>
<organism evidence="9 10">
    <name type="scientific">Cylicostephanus goldi</name>
    <name type="common">Nematode worm</name>
    <dbReference type="NCBI Taxonomy" id="71465"/>
    <lineage>
        <taxon>Eukaryota</taxon>
        <taxon>Metazoa</taxon>
        <taxon>Ecdysozoa</taxon>
        <taxon>Nematoda</taxon>
        <taxon>Chromadorea</taxon>
        <taxon>Rhabditida</taxon>
        <taxon>Rhabditina</taxon>
        <taxon>Rhabditomorpha</taxon>
        <taxon>Strongyloidea</taxon>
        <taxon>Strongylidae</taxon>
        <taxon>Cylicostephanus</taxon>
    </lineage>
</organism>
<keyword evidence="3 8" id="KW-0328">Glycosyltransferase</keyword>
<comment type="subcellular location">
    <subcellularLocation>
        <location evidence="1">Membrane</location>
        <topology evidence="1">Single-pass membrane protein</topology>
    </subcellularLocation>
</comment>
<evidence type="ECO:0000256" key="3">
    <source>
        <dbReference type="ARBA" id="ARBA00022676"/>
    </source>
</evidence>
<gene>
    <name evidence="9" type="ORF">CGOC_LOCUS7916</name>
</gene>
<dbReference type="GO" id="GO:0016757">
    <property type="term" value="F:glycosyltransferase activity"/>
    <property type="evidence" value="ECO:0007669"/>
    <property type="project" value="UniProtKB-UniRule"/>
</dbReference>
<proteinExistence type="inferred from homology"/>
<evidence type="ECO:0000313" key="10">
    <source>
        <dbReference type="Proteomes" id="UP000271889"/>
    </source>
</evidence>
<keyword evidence="6" id="KW-1133">Transmembrane helix</keyword>
<keyword evidence="7" id="KW-0472">Membrane</keyword>
<name>A0A3P6TM70_CYLGO</name>
<evidence type="ECO:0000313" key="9">
    <source>
        <dbReference type="EMBL" id="VDK82105.1"/>
    </source>
</evidence>
<comment type="similarity">
    <text evidence="2 8">Belongs to the glycosyltransferase 92 family.</text>
</comment>
<reference evidence="9 10" key="1">
    <citation type="submission" date="2018-11" db="EMBL/GenBank/DDBJ databases">
        <authorList>
            <consortium name="Pathogen Informatics"/>
        </authorList>
    </citation>
    <scope>NUCLEOTIDE SEQUENCE [LARGE SCALE GENOMIC DNA]</scope>
</reference>
<dbReference type="EC" id="2.4.1.-" evidence="8"/>
<evidence type="ECO:0000256" key="8">
    <source>
        <dbReference type="RuleBase" id="RU366017"/>
    </source>
</evidence>
<dbReference type="Pfam" id="PF01697">
    <property type="entry name" value="Glyco_transf_92"/>
    <property type="match status" value="1"/>
</dbReference>
<dbReference type="PANTHER" id="PTHR21461:SF40">
    <property type="entry name" value="GLYCOSYLTRANSFERASE FAMILY 92 PROTEIN"/>
    <property type="match status" value="1"/>
</dbReference>
<dbReference type="AlphaFoldDB" id="A0A3P6TM70"/>
<dbReference type="OrthoDB" id="5809514at2759"/>
<evidence type="ECO:0000256" key="6">
    <source>
        <dbReference type="ARBA" id="ARBA00022989"/>
    </source>
</evidence>
<accession>A0A3P6TM70</accession>
<sequence length="133" mass="15982">MTCTKKIRYPVLGNLLVTFRHIVYCRYFDERKVELGPPVRSVVFPEHVVHCCRHERAAYMSITYRRFADVTVQVPVLVRKADRYILSFCLSPMFGNETKWLLLAEMIEHYKLQEVEHFYLYIQKIDDYSRKVD</sequence>
<protein>
    <recommendedName>
        <fullName evidence="8">Glycosyltransferase family 92 protein</fullName>
        <ecNumber evidence="8">2.4.1.-</ecNumber>
    </recommendedName>
</protein>
<evidence type="ECO:0000256" key="2">
    <source>
        <dbReference type="ARBA" id="ARBA00007647"/>
    </source>
</evidence>
<dbReference type="GO" id="GO:0005737">
    <property type="term" value="C:cytoplasm"/>
    <property type="evidence" value="ECO:0007669"/>
    <property type="project" value="TreeGrafter"/>
</dbReference>
<keyword evidence="5" id="KW-0812">Transmembrane</keyword>
<evidence type="ECO:0000256" key="1">
    <source>
        <dbReference type="ARBA" id="ARBA00004167"/>
    </source>
</evidence>
<feature type="non-terminal residue" evidence="9">
    <location>
        <position position="133"/>
    </location>
</feature>
<dbReference type="Proteomes" id="UP000271889">
    <property type="component" value="Unassembled WGS sequence"/>
</dbReference>
<dbReference type="PANTHER" id="PTHR21461">
    <property type="entry name" value="GLYCOSYLTRANSFERASE FAMILY 92 PROTEIN"/>
    <property type="match status" value="1"/>
</dbReference>